<dbReference type="EMBL" id="NFKM01000009">
    <property type="protein sequence ID" value="OUP60619.1"/>
    <property type="molecule type" value="Genomic_DNA"/>
</dbReference>
<keyword evidence="3" id="KW-1185">Reference proteome</keyword>
<evidence type="ECO:0000313" key="3">
    <source>
        <dbReference type="Proteomes" id="UP000195447"/>
    </source>
</evidence>
<comment type="caution">
    <text evidence="2">The sequence shown here is derived from an EMBL/GenBank/DDBJ whole genome shotgun (WGS) entry which is preliminary data.</text>
</comment>
<reference evidence="3" key="1">
    <citation type="submission" date="2017-04" db="EMBL/GenBank/DDBJ databases">
        <title>Function of individual gut microbiota members based on whole genome sequencing of pure cultures obtained from chicken caecum.</title>
        <authorList>
            <person name="Medvecky M."/>
            <person name="Cejkova D."/>
            <person name="Polansky O."/>
            <person name="Karasova D."/>
            <person name="Kubasova T."/>
            <person name="Cizek A."/>
            <person name="Rychlik I."/>
        </authorList>
    </citation>
    <scope>NUCLEOTIDE SEQUENCE [LARGE SCALE GENOMIC DNA]</scope>
    <source>
        <strain evidence="3">An178</strain>
    </source>
</reference>
<dbReference type="InterPro" id="IPR004919">
    <property type="entry name" value="GmrSD_N"/>
</dbReference>
<dbReference type="Proteomes" id="UP000195447">
    <property type="component" value="Unassembled WGS sequence"/>
</dbReference>
<evidence type="ECO:0000313" key="2">
    <source>
        <dbReference type="EMBL" id="OUP60619.1"/>
    </source>
</evidence>
<feature type="domain" description="GmrSD restriction endonucleases N-terminal" evidence="1">
    <location>
        <begin position="12"/>
        <end position="214"/>
    </location>
</feature>
<dbReference type="AlphaFoldDB" id="A0A1Y4LY88"/>
<sequence>MAQYVVNNHSVENIISWIKQGTVAIPEMQRPFVWDSTKVRDLIDSLYKGYPVGYIIIWKNPDVKLKDGSMSSGKQVVIDGQQRITALTAAIAGFEVIDQEYKKKRIKIAFDPIHEKFEVLNPAIEKDSKYINDISEVFKIGFDSFNFAFEYANANGVNPSEINKTITKLTTIEANTIGVIELNSTLDIETVTDIFIRINSKGTVLSQADFAMSKISSNEKYGGDIIRKTIDYFCHLKQRPMDIEMIKQHDIEFSGLQEFSNIQWIASNMEDIYMPDYNDVLRVAFTSQFKRGRLSELVSLLSGRDFETRDYKEEIAQDSYNKLHDGVMKFVNKTNFERFIMIVKSTGIIDKSMIRSDNVLNFGYALYIFLKDKKVDANTIEKVVRKWMVLSILTGRYSGSPESIFDYDIKRFDINDPLDYLKSVELGELSDAYWNHILPTRLNTSVASSPFFKLYLMAQVKSNDRGFLSTDITVQTMIEDRGDIHHLFPKKYLQNNGFKNRADYNQIANYVYTQQEINLKIKDTAPNVYMKEVTNQIETKKPLLGGIVEQKELDRTFKENCIPTEFVDYDVNDYSDFLEKRRQLMAKKIKDYYFVL</sequence>
<dbReference type="PANTHER" id="PTHR37292">
    <property type="entry name" value="VNG6097C"/>
    <property type="match status" value="1"/>
</dbReference>
<proteinExistence type="predicted"/>
<dbReference type="Pfam" id="PF03235">
    <property type="entry name" value="GmrSD_N"/>
    <property type="match status" value="1"/>
</dbReference>
<evidence type="ECO:0000259" key="1">
    <source>
        <dbReference type="Pfam" id="PF03235"/>
    </source>
</evidence>
<gene>
    <name evidence="2" type="ORF">B5F14_05790</name>
</gene>
<name>A0A1Y4LY88_9FIRM</name>
<dbReference type="RefSeq" id="WP_087158630.1">
    <property type="nucleotide sequence ID" value="NZ_NFKM01000009.1"/>
</dbReference>
<organism evidence="2 3">
    <name type="scientific">Faecalitalea cylindroides</name>
    <dbReference type="NCBI Taxonomy" id="39483"/>
    <lineage>
        <taxon>Bacteria</taxon>
        <taxon>Bacillati</taxon>
        <taxon>Bacillota</taxon>
        <taxon>Erysipelotrichia</taxon>
        <taxon>Erysipelotrichales</taxon>
        <taxon>Erysipelotrichaceae</taxon>
        <taxon>Faecalitalea</taxon>
    </lineage>
</organism>
<protein>
    <recommendedName>
        <fullName evidence="1">GmrSD restriction endonucleases N-terminal domain-containing protein</fullName>
    </recommendedName>
</protein>
<dbReference type="PANTHER" id="PTHR37292:SF2">
    <property type="entry name" value="DUF262 DOMAIN-CONTAINING PROTEIN"/>
    <property type="match status" value="1"/>
</dbReference>
<accession>A0A1Y4LY88</accession>